<accession>A0ACB0JB21</accession>
<protein>
    <submittedName>
        <fullName evidence="1">Uncharacterized protein</fullName>
    </submittedName>
</protein>
<evidence type="ECO:0000313" key="2">
    <source>
        <dbReference type="Proteomes" id="UP001177021"/>
    </source>
</evidence>
<gene>
    <name evidence="1" type="ORF">MILVUS5_LOCUS11369</name>
</gene>
<evidence type="ECO:0000313" key="1">
    <source>
        <dbReference type="EMBL" id="CAJ2641800.1"/>
    </source>
</evidence>
<dbReference type="EMBL" id="CASHSV030000024">
    <property type="protein sequence ID" value="CAJ2641800.1"/>
    <property type="molecule type" value="Genomic_DNA"/>
</dbReference>
<reference evidence="1" key="1">
    <citation type="submission" date="2023-10" db="EMBL/GenBank/DDBJ databases">
        <authorList>
            <person name="Rodriguez Cubillos JULIANA M."/>
            <person name="De Vega J."/>
        </authorList>
    </citation>
    <scope>NUCLEOTIDE SEQUENCE</scope>
</reference>
<proteinExistence type="predicted"/>
<sequence length="61" mass="7004">MHESEQLSIPNLKMKSQIKRPPMSYMDAGIDINGGNHNNVVSVNVFDCRWMYKIHIALDLC</sequence>
<name>A0ACB0JB21_TRIPR</name>
<comment type="caution">
    <text evidence="1">The sequence shown here is derived from an EMBL/GenBank/DDBJ whole genome shotgun (WGS) entry which is preliminary data.</text>
</comment>
<organism evidence="1 2">
    <name type="scientific">Trifolium pratense</name>
    <name type="common">Red clover</name>
    <dbReference type="NCBI Taxonomy" id="57577"/>
    <lineage>
        <taxon>Eukaryota</taxon>
        <taxon>Viridiplantae</taxon>
        <taxon>Streptophyta</taxon>
        <taxon>Embryophyta</taxon>
        <taxon>Tracheophyta</taxon>
        <taxon>Spermatophyta</taxon>
        <taxon>Magnoliopsida</taxon>
        <taxon>eudicotyledons</taxon>
        <taxon>Gunneridae</taxon>
        <taxon>Pentapetalae</taxon>
        <taxon>rosids</taxon>
        <taxon>fabids</taxon>
        <taxon>Fabales</taxon>
        <taxon>Fabaceae</taxon>
        <taxon>Papilionoideae</taxon>
        <taxon>50 kb inversion clade</taxon>
        <taxon>NPAAA clade</taxon>
        <taxon>Hologalegina</taxon>
        <taxon>IRL clade</taxon>
        <taxon>Trifolieae</taxon>
        <taxon>Trifolium</taxon>
    </lineage>
</organism>
<keyword evidence="2" id="KW-1185">Reference proteome</keyword>
<dbReference type="Proteomes" id="UP001177021">
    <property type="component" value="Unassembled WGS sequence"/>
</dbReference>